<keyword evidence="2" id="KW-0862">Zinc</keyword>
<evidence type="ECO:0000256" key="6">
    <source>
        <dbReference type="ARBA" id="ARBA00023242"/>
    </source>
</evidence>
<dbReference type="eggNOG" id="ENOG502RXSX">
    <property type="taxonomic scope" value="Eukaryota"/>
</dbReference>
<evidence type="ECO:0000256" key="7">
    <source>
        <dbReference type="SAM" id="MobiDB-lite"/>
    </source>
</evidence>
<keyword evidence="10" id="KW-1185">Reference proteome</keyword>
<feature type="region of interest" description="Disordered" evidence="7">
    <location>
        <begin position="191"/>
        <end position="213"/>
    </location>
</feature>
<dbReference type="Pfam" id="PF00172">
    <property type="entry name" value="Zn_clus"/>
    <property type="match status" value="1"/>
</dbReference>
<evidence type="ECO:0000256" key="1">
    <source>
        <dbReference type="ARBA" id="ARBA00022723"/>
    </source>
</evidence>
<feature type="compositionally biased region" description="Low complexity" evidence="7">
    <location>
        <begin position="201"/>
        <end position="213"/>
    </location>
</feature>
<feature type="compositionally biased region" description="Pro residues" evidence="7">
    <location>
        <begin position="32"/>
        <end position="42"/>
    </location>
</feature>
<dbReference type="CDD" id="cd00067">
    <property type="entry name" value="GAL4"/>
    <property type="match status" value="1"/>
</dbReference>
<keyword evidence="1" id="KW-0479">Metal-binding</keyword>
<protein>
    <recommendedName>
        <fullName evidence="8">Zn(2)-C6 fungal-type domain-containing protein</fullName>
    </recommendedName>
</protein>
<sequence length="585" mass="64210">MAEQNGAQARQQHPPYHSPHSYPSPSTQPTYTYPPPQGPPTAEPYRASPTASSIPLQSLNLPPIRQTDGQPQPQPQAQQPSQPSQQPMGSPLPPPPAPINAYYAHSMPPPGQPMHITSQPHSSMMRYQLPAQGPDQRIMSGGRHKKEIKRRTKTGCLTCRKRRIKCDEAHPTCRNCQKSKRECLGYDPIFKQQPGPPQIQPAPSAAPLSASTPAISAPPQAAYSNVPQGYAPAASAGYAPGLGAPVYPPAPAADPSYEIGPAIDPALAAAGPAAIAIPPISYTNQQDMSAPIKSEAPHPAGQPVPIEDLFVIGGHAPAPIPPNNGPVASSVIEEIRVLYTRDYAPGLDRWLETSWYSTKGFSRLMADARVLEMFAHLLEQFRAVQNDYEGLRRLPSLEARLVWNLFCLCRPPAATMNGANGATAGGVDLQTHEVTKRLEVFEYLVTNRTVETNPAEQVAYPVRLEYWKDLEVKFWKNLGTVVSRRPQDPDGIRAIQHSLGECRNLLGQLENRDVIYSMAIARHIGPRIPDFPNNLHHVYNNDDADERTKLFIAKRFIEDEAQGKGTTQVIQRLCDMAIKSWQALR</sequence>
<dbReference type="OrthoDB" id="5375558at2759"/>
<dbReference type="PANTHER" id="PTHR36206:SF13">
    <property type="entry name" value="TRANSCRIPTIONAL REGULATORY PROTEIN MOC3"/>
    <property type="match status" value="1"/>
</dbReference>
<dbReference type="GO" id="GO:0000981">
    <property type="term" value="F:DNA-binding transcription factor activity, RNA polymerase II-specific"/>
    <property type="evidence" value="ECO:0007669"/>
    <property type="project" value="InterPro"/>
</dbReference>
<dbReference type="InterPro" id="IPR001138">
    <property type="entry name" value="Zn2Cys6_DnaBD"/>
</dbReference>
<evidence type="ECO:0000256" key="4">
    <source>
        <dbReference type="ARBA" id="ARBA00023125"/>
    </source>
</evidence>
<dbReference type="RefSeq" id="XP_007776817.1">
    <property type="nucleotide sequence ID" value="XM_007778627.1"/>
</dbReference>
<evidence type="ECO:0000313" key="9">
    <source>
        <dbReference type="EMBL" id="EON61500.1"/>
    </source>
</evidence>
<dbReference type="OMA" id="NAQMRYQ"/>
<dbReference type="Proteomes" id="UP000016924">
    <property type="component" value="Unassembled WGS sequence"/>
</dbReference>
<dbReference type="InterPro" id="IPR052360">
    <property type="entry name" value="Transcr_Regulatory_Proteins"/>
</dbReference>
<accession>R7YHX7</accession>
<proteinExistence type="predicted"/>
<feature type="compositionally biased region" description="Low complexity" evidence="7">
    <location>
        <begin position="75"/>
        <end position="89"/>
    </location>
</feature>
<evidence type="ECO:0000256" key="2">
    <source>
        <dbReference type="ARBA" id="ARBA00022833"/>
    </source>
</evidence>
<feature type="compositionally biased region" description="Polar residues" evidence="7">
    <location>
        <begin position="1"/>
        <end position="10"/>
    </location>
</feature>
<evidence type="ECO:0000256" key="3">
    <source>
        <dbReference type="ARBA" id="ARBA00023015"/>
    </source>
</evidence>
<evidence type="ECO:0000259" key="8">
    <source>
        <dbReference type="PROSITE" id="PS50048"/>
    </source>
</evidence>
<dbReference type="InterPro" id="IPR036864">
    <property type="entry name" value="Zn2-C6_fun-type_DNA-bd_sf"/>
</dbReference>
<dbReference type="SMART" id="SM00066">
    <property type="entry name" value="GAL4"/>
    <property type="match status" value="1"/>
</dbReference>
<dbReference type="PANTHER" id="PTHR36206">
    <property type="entry name" value="ASPERCRYPTIN BIOSYNTHESIS CLUSTER-SPECIFIC TRANSCRIPTION REGULATOR ATNN-RELATED"/>
    <property type="match status" value="1"/>
</dbReference>
<dbReference type="GeneID" id="19898026"/>
<evidence type="ECO:0000256" key="5">
    <source>
        <dbReference type="ARBA" id="ARBA00023163"/>
    </source>
</evidence>
<feature type="compositionally biased region" description="Low complexity" evidence="7">
    <location>
        <begin position="11"/>
        <end position="31"/>
    </location>
</feature>
<dbReference type="AlphaFoldDB" id="R7YHX7"/>
<dbReference type="PROSITE" id="PS00463">
    <property type="entry name" value="ZN2_CY6_FUNGAL_1"/>
    <property type="match status" value="1"/>
</dbReference>
<evidence type="ECO:0000313" key="10">
    <source>
        <dbReference type="Proteomes" id="UP000016924"/>
    </source>
</evidence>
<feature type="compositionally biased region" description="Polar residues" evidence="7">
    <location>
        <begin position="49"/>
        <end position="60"/>
    </location>
</feature>
<feature type="region of interest" description="Disordered" evidence="7">
    <location>
        <begin position="1"/>
        <end position="110"/>
    </location>
</feature>
<keyword evidence="5" id="KW-0804">Transcription</keyword>
<dbReference type="EMBL" id="JH767555">
    <property type="protein sequence ID" value="EON61500.1"/>
    <property type="molecule type" value="Genomic_DNA"/>
</dbReference>
<dbReference type="STRING" id="1168221.R7YHX7"/>
<dbReference type="Gene3D" id="4.10.240.10">
    <property type="entry name" value="Zn(2)-C6 fungal-type DNA-binding domain"/>
    <property type="match status" value="1"/>
</dbReference>
<keyword evidence="4" id="KW-0238">DNA-binding</keyword>
<organism evidence="9 10">
    <name type="scientific">Coniosporium apollinis (strain CBS 100218)</name>
    <name type="common">Rock-inhabiting black yeast</name>
    <dbReference type="NCBI Taxonomy" id="1168221"/>
    <lineage>
        <taxon>Eukaryota</taxon>
        <taxon>Fungi</taxon>
        <taxon>Dikarya</taxon>
        <taxon>Ascomycota</taxon>
        <taxon>Pezizomycotina</taxon>
        <taxon>Dothideomycetes</taxon>
        <taxon>Dothideomycetes incertae sedis</taxon>
        <taxon>Coniosporium</taxon>
    </lineage>
</organism>
<keyword evidence="3" id="KW-0805">Transcription regulation</keyword>
<dbReference type="SUPFAM" id="SSF57701">
    <property type="entry name" value="Zn2/Cys6 DNA-binding domain"/>
    <property type="match status" value="1"/>
</dbReference>
<dbReference type="PROSITE" id="PS50048">
    <property type="entry name" value="ZN2_CY6_FUNGAL_2"/>
    <property type="match status" value="1"/>
</dbReference>
<keyword evidence="6" id="KW-0539">Nucleus</keyword>
<feature type="domain" description="Zn(2)-C6 fungal-type" evidence="8">
    <location>
        <begin position="155"/>
        <end position="183"/>
    </location>
</feature>
<gene>
    <name evidence="9" type="ORF">W97_00715</name>
</gene>
<dbReference type="GO" id="GO:0008270">
    <property type="term" value="F:zinc ion binding"/>
    <property type="evidence" value="ECO:0007669"/>
    <property type="project" value="InterPro"/>
</dbReference>
<reference evidence="10" key="1">
    <citation type="submission" date="2012-06" db="EMBL/GenBank/DDBJ databases">
        <title>The genome sequence of Coniosporium apollinis CBS 100218.</title>
        <authorList>
            <consortium name="The Broad Institute Genome Sequencing Platform"/>
            <person name="Cuomo C."/>
            <person name="Gorbushina A."/>
            <person name="Noack S."/>
            <person name="Walker B."/>
            <person name="Young S.K."/>
            <person name="Zeng Q."/>
            <person name="Gargeya S."/>
            <person name="Fitzgerald M."/>
            <person name="Haas B."/>
            <person name="Abouelleil A."/>
            <person name="Alvarado L."/>
            <person name="Arachchi H.M."/>
            <person name="Berlin A.M."/>
            <person name="Chapman S.B."/>
            <person name="Goldberg J."/>
            <person name="Griggs A."/>
            <person name="Gujja S."/>
            <person name="Hansen M."/>
            <person name="Howarth C."/>
            <person name="Imamovic A."/>
            <person name="Larimer J."/>
            <person name="McCowan C."/>
            <person name="Montmayeur A."/>
            <person name="Murphy C."/>
            <person name="Neiman D."/>
            <person name="Pearson M."/>
            <person name="Priest M."/>
            <person name="Roberts A."/>
            <person name="Saif S."/>
            <person name="Shea T."/>
            <person name="Sisk P."/>
            <person name="Sykes S."/>
            <person name="Wortman J."/>
            <person name="Nusbaum C."/>
            <person name="Birren B."/>
        </authorList>
    </citation>
    <scope>NUCLEOTIDE SEQUENCE [LARGE SCALE GENOMIC DNA]</scope>
    <source>
        <strain evidence="10">CBS 100218</strain>
    </source>
</reference>
<dbReference type="GO" id="GO:0003677">
    <property type="term" value="F:DNA binding"/>
    <property type="evidence" value="ECO:0007669"/>
    <property type="project" value="UniProtKB-KW"/>
</dbReference>
<name>R7YHX7_CONA1</name>
<dbReference type="HOGENOM" id="CLU_016696_2_0_1"/>